<name>B0D7S3_LACBS</name>
<evidence type="ECO:0000313" key="3">
    <source>
        <dbReference type="Proteomes" id="UP000001194"/>
    </source>
</evidence>
<gene>
    <name evidence="2" type="ORF">LACBIDRAFT_319062</name>
</gene>
<dbReference type="KEGG" id="lbc:LACBIDRAFT_319062"/>
<dbReference type="RefSeq" id="XP_001880048.1">
    <property type="nucleotide sequence ID" value="XM_001880013.1"/>
</dbReference>
<dbReference type="HOGENOM" id="CLU_1722676_0_0_1"/>
<reference evidence="2 3" key="1">
    <citation type="journal article" date="2008" name="Nature">
        <title>The genome of Laccaria bicolor provides insights into mycorrhizal symbiosis.</title>
        <authorList>
            <person name="Martin F."/>
            <person name="Aerts A."/>
            <person name="Ahren D."/>
            <person name="Brun A."/>
            <person name="Danchin E.G.J."/>
            <person name="Duchaussoy F."/>
            <person name="Gibon J."/>
            <person name="Kohler A."/>
            <person name="Lindquist E."/>
            <person name="Pereda V."/>
            <person name="Salamov A."/>
            <person name="Shapiro H.J."/>
            <person name="Wuyts J."/>
            <person name="Blaudez D."/>
            <person name="Buee M."/>
            <person name="Brokstein P."/>
            <person name="Canbaeck B."/>
            <person name="Cohen D."/>
            <person name="Courty P.E."/>
            <person name="Coutinho P.M."/>
            <person name="Delaruelle C."/>
            <person name="Detter J.C."/>
            <person name="Deveau A."/>
            <person name="DiFazio S."/>
            <person name="Duplessis S."/>
            <person name="Fraissinet-Tachet L."/>
            <person name="Lucic E."/>
            <person name="Frey-Klett P."/>
            <person name="Fourrey C."/>
            <person name="Feussner I."/>
            <person name="Gay G."/>
            <person name="Grimwood J."/>
            <person name="Hoegger P.J."/>
            <person name="Jain P."/>
            <person name="Kilaru S."/>
            <person name="Labbe J."/>
            <person name="Lin Y.C."/>
            <person name="Legue V."/>
            <person name="Le Tacon F."/>
            <person name="Marmeisse R."/>
            <person name="Melayah D."/>
            <person name="Montanini B."/>
            <person name="Muratet M."/>
            <person name="Nehls U."/>
            <person name="Niculita-Hirzel H."/>
            <person name="Oudot-Le Secq M.P."/>
            <person name="Peter M."/>
            <person name="Quesneville H."/>
            <person name="Rajashekar B."/>
            <person name="Reich M."/>
            <person name="Rouhier N."/>
            <person name="Schmutz J."/>
            <person name="Yin T."/>
            <person name="Chalot M."/>
            <person name="Henrissat B."/>
            <person name="Kuees U."/>
            <person name="Lucas S."/>
            <person name="Van de Peer Y."/>
            <person name="Podila G.K."/>
            <person name="Polle A."/>
            <person name="Pukkila P.J."/>
            <person name="Richardson P.M."/>
            <person name="Rouze P."/>
            <person name="Sanders I.R."/>
            <person name="Stajich J.E."/>
            <person name="Tunlid A."/>
            <person name="Tuskan G."/>
            <person name="Grigoriev I.V."/>
        </authorList>
    </citation>
    <scope>NUCLEOTIDE SEQUENCE [LARGE SCALE GENOMIC DNA]</scope>
    <source>
        <strain evidence="3">S238N-H82 / ATCC MYA-4686</strain>
    </source>
</reference>
<dbReference type="GeneID" id="6075450"/>
<organism evidence="3">
    <name type="scientific">Laccaria bicolor (strain S238N-H82 / ATCC MYA-4686)</name>
    <name type="common">Bicoloured deceiver</name>
    <name type="synonym">Laccaria laccata var. bicolor</name>
    <dbReference type="NCBI Taxonomy" id="486041"/>
    <lineage>
        <taxon>Eukaryota</taxon>
        <taxon>Fungi</taxon>
        <taxon>Dikarya</taxon>
        <taxon>Basidiomycota</taxon>
        <taxon>Agaricomycotina</taxon>
        <taxon>Agaricomycetes</taxon>
        <taxon>Agaricomycetidae</taxon>
        <taxon>Agaricales</taxon>
        <taxon>Agaricineae</taxon>
        <taxon>Hydnangiaceae</taxon>
        <taxon>Laccaria</taxon>
    </lineage>
</organism>
<keyword evidence="1" id="KW-0175">Coiled coil</keyword>
<dbReference type="STRING" id="486041.B0D7S3"/>
<proteinExistence type="predicted"/>
<dbReference type="Proteomes" id="UP000001194">
    <property type="component" value="Unassembled WGS sequence"/>
</dbReference>
<feature type="coiled-coil region" evidence="1">
    <location>
        <begin position="122"/>
        <end position="149"/>
    </location>
</feature>
<keyword evidence="3" id="KW-1185">Reference proteome</keyword>
<accession>B0D7S3</accession>
<dbReference type="EMBL" id="DS547099">
    <property type="protein sequence ID" value="EDR09699.1"/>
    <property type="molecule type" value="Genomic_DNA"/>
</dbReference>
<evidence type="ECO:0000313" key="2">
    <source>
        <dbReference type="EMBL" id="EDR09699.1"/>
    </source>
</evidence>
<protein>
    <submittedName>
        <fullName evidence="2">Predicted protein</fullName>
    </submittedName>
</protein>
<dbReference type="AlphaFoldDB" id="B0D7S3"/>
<sequence length="152" mass="16724">MYEPADGQLGLGTACGSGNSQVTDLMSIRKFGNPPSTCVPIGGVMVCEPQDLKKRGSVIPEFYGKSQSSEELIFAQIEWASAGAEWSRLSKDQERQAMKRTFSTKSNKPHHNGNDLPIELTMEKFLAALLQANAELVEALKQYEDLEKVAME</sequence>
<dbReference type="OrthoDB" id="10255964at2759"/>
<evidence type="ECO:0000256" key="1">
    <source>
        <dbReference type="SAM" id="Coils"/>
    </source>
</evidence>
<dbReference type="InParanoid" id="B0D7S3"/>